<dbReference type="AlphaFoldDB" id="A0A1S8A7V6"/>
<organism evidence="2">
    <name type="scientific">Rosellinia necatrix</name>
    <name type="common">White root-rot fungus</name>
    <dbReference type="NCBI Taxonomy" id="77044"/>
    <lineage>
        <taxon>Eukaryota</taxon>
        <taxon>Fungi</taxon>
        <taxon>Dikarya</taxon>
        <taxon>Ascomycota</taxon>
        <taxon>Pezizomycotina</taxon>
        <taxon>Sordariomycetes</taxon>
        <taxon>Xylariomycetidae</taxon>
        <taxon>Xylariales</taxon>
        <taxon>Xylariaceae</taxon>
        <taxon>Rosellinia</taxon>
    </lineage>
</organism>
<evidence type="ECO:0000256" key="1">
    <source>
        <dbReference type="SAM" id="MobiDB-lite"/>
    </source>
</evidence>
<dbReference type="Proteomes" id="UP000054516">
    <property type="component" value="Unassembled WGS sequence"/>
</dbReference>
<name>A0A1S8A7V6_ROSNE</name>
<keyword evidence="3" id="KW-1185">Reference proteome</keyword>
<dbReference type="EMBL" id="DF977465">
    <property type="protein sequence ID" value="GAW26052.1"/>
    <property type="molecule type" value="Genomic_DNA"/>
</dbReference>
<sequence>MATPTLPLQSAATPSLNTSHDTPDGAASMTRPILPSVPGTRHTILQRDHPSTRSSFGKVCACVYMLRMTRKRLKVEGQYGVVTYCDANNTVITTLR</sequence>
<reference evidence="2" key="1">
    <citation type="submission" date="2016-03" db="EMBL/GenBank/DDBJ databases">
        <title>Draft genome sequence of Rosellinia necatrix.</title>
        <authorList>
            <person name="Kanematsu S."/>
        </authorList>
    </citation>
    <scope>NUCLEOTIDE SEQUENCE [LARGE SCALE GENOMIC DNA]</scope>
    <source>
        <strain evidence="2">W97</strain>
    </source>
</reference>
<evidence type="ECO:0000313" key="2">
    <source>
        <dbReference type="EMBL" id="GAW26052.1"/>
    </source>
</evidence>
<proteinExistence type="predicted"/>
<feature type="region of interest" description="Disordered" evidence="1">
    <location>
        <begin position="1"/>
        <end position="54"/>
    </location>
</feature>
<feature type="compositionally biased region" description="Polar residues" evidence="1">
    <location>
        <begin position="1"/>
        <end position="20"/>
    </location>
</feature>
<protein>
    <submittedName>
        <fullName evidence="2">Uncharacterized protein</fullName>
    </submittedName>
</protein>
<accession>A0A1S8A7V6</accession>
<gene>
    <name evidence="2" type="ORF">SAMD00023353_2000630</name>
</gene>
<evidence type="ECO:0000313" key="3">
    <source>
        <dbReference type="Proteomes" id="UP000054516"/>
    </source>
</evidence>